<reference evidence="1 2" key="1">
    <citation type="submission" date="2017-07" db="EMBL/GenBank/DDBJ databases">
        <authorList>
            <person name="Sun Z.S."/>
            <person name="Albrecht U."/>
            <person name="Echele G."/>
            <person name="Lee C.C."/>
        </authorList>
    </citation>
    <scope>NUCLEOTIDE SEQUENCE [LARGE SCALE GENOMIC DNA]</scope>
    <source>
        <strain evidence="1 2">CGMCC 1.12672</strain>
    </source>
</reference>
<dbReference type="Proteomes" id="UP000219494">
    <property type="component" value="Unassembled WGS sequence"/>
</dbReference>
<dbReference type="EMBL" id="OBMI01000001">
    <property type="protein sequence ID" value="SOB79824.1"/>
    <property type="molecule type" value="Genomic_DNA"/>
</dbReference>
<dbReference type="OrthoDB" id="7580521at2"/>
<organism evidence="1 2">
    <name type="scientific">Sphingomonas guangdongensis</name>
    <dbReference type="NCBI Taxonomy" id="1141890"/>
    <lineage>
        <taxon>Bacteria</taxon>
        <taxon>Pseudomonadati</taxon>
        <taxon>Pseudomonadota</taxon>
        <taxon>Alphaproteobacteria</taxon>
        <taxon>Sphingomonadales</taxon>
        <taxon>Sphingomonadaceae</taxon>
        <taxon>Sphingomonas</taxon>
    </lineage>
</organism>
<accession>A0A285QEB9</accession>
<evidence type="ECO:0000313" key="2">
    <source>
        <dbReference type="Proteomes" id="UP000219494"/>
    </source>
</evidence>
<keyword evidence="2" id="KW-1185">Reference proteome</keyword>
<evidence type="ECO:0000313" key="1">
    <source>
        <dbReference type="EMBL" id="SOB79824.1"/>
    </source>
</evidence>
<dbReference type="AlphaFoldDB" id="A0A285QEB9"/>
<gene>
    <name evidence="1" type="ORF">SAMN06297144_0751</name>
</gene>
<name>A0A285QEB9_9SPHN</name>
<dbReference type="RefSeq" id="WP_144033516.1">
    <property type="nucleotide sequence ID" value="NZ_OBMI01000001.1"/>
</dbReference>
<protein>
    <submittedName>
        <fullName evidence="1">Uncharacterized protein</fullName>
    </submittedName>
</protein>
<sequence length="110" mass="11803">MIALLLLGLAPQDLVTQAKALTRAEVPCRTSEAADDITVCARRDADKRYRITFVLPDTRDNVPRERDALLQPKLAGCGRVGPFFADCGFAGVTMTTGAGGTQVKTRKLAP</sequence>
<proteinExistence type="predicted"/>